<dbReference type="Pfam" id="PF04883">
    <property type="entry name" value="HK97-gp10_like"/>
    <property type="match status" value="1"/>
</dbReference>
<reference evidence="3" key="1">
    <citation type="submission" date="2006-01" db="EMBL/GenBank/DDBJ databases">
        <title>Complete sequence of Novosphingobium aromaticivorans DSM 12444.</title>
        <authorList>
            <consortium name="US DOE Joint Genome Institute"/>
            <person name="Copeland A."/>
            <person name="Lucas S."/>
            <person name="Lapidus A."/>
            <person name="Barry K."/>
            <person name="Detter J.C."/>
            <person name="Glavina T."/>
            <person name="Hammon N."/>
            <person name="Israni S."/>
            <person name="Pitluck S."/>
            <person name="Chain P."/>
            <person name="Malfatti S."/>
            <person name="Shin M."/>
            <person name="Vergez L."/>
            <person name="Schmutz J."/>
            <person name="Larimer F."/>
            <person name="Land M."/>
            <person name="Kyrpides N."/>
            <person name="Ivanova N."/>
            <person name="Fredrickson J."/>
            <person name="Balkwill D."/>
            <person name="Romine M.F."/>
            <person name="Richardson P."/>
        </authorList>
    </citation>
    <scope>NUCLEOTIDE SEQUENCE [LARGE SCALE GENOMIC DNA]</scope>
    <source>
        <strain evidence="3">ATCC 700278 / DSM 12444 / CCUG 56034 / CIP 105152 / NBRC 16084 / F199</strain>
    </source>
</reference>
<evidence type="ECO:0000313" key="3">
    <source>
        <dbReference type="Proteomes" id="UP000009134"/>
    </source>
</evidence>
<feature type="region of interest" description="Disordered" evidence="1">
    <location>
        <begin position="42"/>
        <end position="120"/>
    </location>
</feature>
<proteinExistence type="predicted"/>
<accession>Q2G4Q9</accession>
<dbReference type="Proteomes" id="UP000009134">
    <property type="component" value="Chromosome"/>
</dbReference>
<dbReference type="STRING" id="279238.Saro_2728"/>
<keyword evidence="3" id="KW-1185">Reference proteome</keyword>
<dbReference type="AlphaFoldDB" id="Q2G4Q9"/>
<dbReference type="NCBIfam" id="TIGR01725">
    <property type="entry name" value="phge_HK97_gp10"/>
    <property type="match status" value="1"/>
</dbReference>
<dbReference type="KEGG" id="nar:Saro_2728"/>
<dbReference type="HOGENOM" id="CLU_128170_0_0_5"/>
<protein>
    <submittedName>
        <fullName evidence="2">Phage protein, HK97, gp10</fullName>
    </submittedName>
</protein>
<gene>
    <name evidence="2" type="ordered locus">Saro_2728</name>
</gene>
<dbReference type="EMBL" id="CP000248">
    <property type="protein sequence ID" value="ABD27164.1"/>
    <property type="molecule type" value="Genomic_DNA"/>
</dbReference>
<feature type="compositionally biased region" description="Basic and acidic residues" evidence="1">
    <location>
        <begin position="102"/>
        <end position="120"/>
    </location>
</feature>
<sequence length="136" mass="14937">MAMKGADKHLRRLRRLSDEAVDMAGKVVFVGSDMVRAEAFRSISAGSVSGKNHVPSAPGEPPNRDTGVLQDNLVNEKTGPLSAEVRSEGPYATELELGTSKMEARPYMRPARDATEPKIQRLFREEMGKLVRRSGK</sequence>
<dbReference type="InterPro" id="IPR010064">
    <property type="entry name" value="HK97-gp10_tail"/>
</dbReference>
<evidence type="ECO:0000256" key="1">
    <source>
        <dbReference type="SAM" id="MobiDB-lite"/>
    </source>
</evidence>
<evidence type="ECO:0000313" key="2">
    <source>
        <dbReference type="EMBL" id="ABD27164.1"/>
    </source>
</evidence>
<dbReference type="eggNOG" id="ENOG50314DS">
    <property type="taxonomic scope" value="Bacteria"/>
</dbReference>
<organism evidence="2 3">
    <name type="scientific">Novosphingobium aromaticivorans (strain ATCC 700278 / DSM 12444 / CCUG 56034 / CIP 105152 / NBRC 16084 / F199)</name>
    <dbReference type="NCBI Taxonomy" id="279238"/>
    <lineage>
        <taxon>Bacteria</taxon>
        <taxon>Pseudomonadati</taxon>
        <taxon>Pseudomonadota</taxon>
        <taxon>Alphaproteobacteria</taxon>
        <taxon>Sphingomonadales</taxon>
        <taxon>Sphingomonadaceae</taxon>
        <taxon>Novosphingobium</taxon>
    </lineage>
</organism>
<name>Q2G4Q9_NOVAD</name>